<sequence length="290" mass="32906">MRELSPFCRGIGVRPEHLAQLCEEPARPGIDFVELAPENWMAMGGAKRDQLYRIAERYPLVAHGLSLSIGECRPLNRQLIAGIRAFLDEFAIDIYSEHLSFSRDGQGYLYELLPVPRRWENIPYLADRIARVQDALARPLVLENISYYHTYEGEVPEAAFLSELVAQSGCELLLDINNVYVNGRNHGYCPKQMIADLPGRAIRYFHVAGHREEEGGLLLDTHGMPVCEGVLDLARFTVSTHGMRPLLLERDHHLPPLAELEAELSRVHRACREAVDPQRWHEKGREACHG</sequence>
<name>A0A0S2SEQ3_9GAMM</name>
<dbReference type="InterPro" id="IPR036237">
    <property type="entry name" value="Xyl_isomerase-like_sf"/>
</dbReference>
<dbReference type="PANTHER" id="PTHR42194">
    <property type="entry name" value="UPF0276 PROTEIN HI_1600"/>
    <property type="match status" value="1"/>
</dbReference>
<dbReference type="KEGG" id="asr:WL1483_753"/>
<dbReference type="Gene3D" id="3.20.20.150">
    <property type="entry name" value="Divalent-metal-dependent TIM barrel enzymes"/>
    <property type="match status" value="1"/>
</dbReference>
<accession>A0A0S2SEQ3</accession>
<dbReference type="InterPro" id="IPR007801">
    <property type="entry name" value="MbnB/TglH/ChrH"/>
</dbReference>
<dbReference type="NCBIfam" id="NF003818">
    <property type="entry name" value="PRK05409.1"/>
    <property type="match status" value="1"/>
</dbReference>
<dbReference type="SUPFAM" id="SSF51658">
    <property type="entry name" value="Xylose isomerase-like"/>
    <property type="match status" value="1"/>
</dbReference>
<dbReference type="Pfam" id="PF05114">
    <property type="entry name" value="MbnB_TglH_ChrH"/>
    <property type="match status" value="1"/>
</dbReference>
<dbReference type="Proteomes" id="UP000058114">
    <property type="component" value="Chromosome"/>
</dbReference>
<gene>
    <name evidence="1" type="ORF">WL1483_753</name>
</gene>
<protein>
    <submittedName>
        <fullName evidence="1">Uncharacterized protein</fullName>
    </submittedName>
</protein>
<reference evidence="2" key="1">
    <citation type="submission" date="2015-10" db="EMBL/GenBank/DDBJ databases">
        <title>Complete Genome Sequence of Aeromonas schubertii strain WL1483.</title>
        <authorList>
            <person name="Liu L."/>
        </authorList>
    </citation>
    <scope>NUCLEOTIDE SEQUENCE [LARGE SCALE GENOMIC DNA]</scope>
    <source>
        <strain evidence="2">WL1483</strain>
    </source>
</reference>
<reference evidence="1 2" key="2">
    <citation type="journal article" date="2016" name="Genome Announc.">
        <title>Complete Genome Sequence of the Highly Virulent Aeromonas schubertii Strain WL1483, Isolated from Diseased Snakehead Fish (Channa argus) in China.</title>
        <authorList>
            <person name="Liu L."/>
            <person name="Li N."/>
            <person name="Zhang D."/>
            <person name="Fu X."/>
            <person name="Shi C."/>
            <person name="Lin Q."/>
            <person name="Hao G."/>
        </authorList>
    </citation>
    <scope>NUCLEOTIDE SEQUENCE [LARGE SCALE GENOMIC DNA]</scope>
    <source>
        <strain evidence="1 2">WL1483</strain>
    </source>
</reference>
<dbReference type="PATRIC" id="fig|652.5.peg.2003"/>
<evidence type="ECO:0000313" key="2">
    <source>
        <dbReference type="Proteomes" id="UP000058114"/>
    </source>
</evidence>
<proteinExistence type="predicted"/>
<dbReference type="PANTHER" id="PTHR42194:SF1">
    <property type="entry name" value="UPF0276 PROTEIN HI_1600"/>
    <property type="match status" value="1"/>
</dbReference>
<dbReference type="EMBL" id="CP013067">
    <property type="protein sequence ID" value="ALP40172.1"/>
    <property type="molecule type" value="Genomic_DNA"/>
</dbReference>
<dbReference type="AlphaFoldDB" id="A0A0S2SEQ3"/>
<organism evidence="1 2">
    <name type="scientific">Aeromonas schubertii</name>
    <dbReference type="NCBI Taxonomy" id="652"/>
    <lineage>
        <taxon>Bacteria</taxon>
        <taxon>Pseudomonadati</taxon>
        <taxon>Pseudomonadota</taxon>
        <taxon>Gammaproteobacteria</taxon>
        <taxon>Aeromonadales</taxon>
        <taxon>Aeromonadaceae</taxon>
        <taxon>Aeromonas</taxon>
    </lineage>
</organism>
<evidence type="ECO:0000313" key="1">
    <source>
        <dbReference type="EMBL" id="ALP40172.1"/>
    </source>
</evidence>